<organism evidence="1 2">
    <name type="scientific">Ceratitis capitata</name>
    <name type="common">Mediterranean fruit fly</name>
    <name type="synonym">Tephritis capitata</name>
    <dbReference type="NCBI Taxonomy" id="7213"/>
    <lineage>
        <taxon>Eukaryota</taxon>
        <taxon>Metazoa</taxon>
        <taxon>Ecdysozoa</taxon>
        <taxon>Arthropoda</taxon>
        <taxon>Hexapoda</taxon>
        <taxon>Insecta</taxon>
        <taxon>Pterygota</taxon>
        <taxon>Neoptera</taxon>
        <taxon>Endopterygota</taxon>
        <taxon>Diptera</taxon>
        <taxon>Brachycera</taxon>
        <taxon>Muscomorpha</taxon>
        <taxon>Tephritoidea</taxon>
        <taxon>Tephritidae</taxon>
        <taxon>Ceratitis</taxon>
        <taxon>Ceratitis</taxon>
    </lineage>
</organism>
<dbReference type="AlphaFoldDB" id="A0A811UEH4"/>
<keyword evidence="2" id="KW-1185">Reference proteome</keyword>
<evidence type="ECO:0000313" key="1">
    <source>
        <dbReference type="EMBL" id="CAD6997201.1"/>
    </source>
</evidence>
<dbReference type="Proteomes" id="UP000606786">
    <property type="component" value="Unassembled WGS sequence"/>
</dbReference>
<sequence>FSVTLKPQANNSIFLLALRSESKQHSRRLRIVRHLLWEYAFERKYCWETVS</sequence>
<proteinExistence type="predicted"/>
<feature type="non-terminal residue" evidence="1">
    <location>
        <position position="1"/>
    </location>
</feature>
<accession>A0A811UEH4</accession>
<reference evidence="1" key="1">
    <citation type="submission" date="2020-11" db="EMBL/GenBank/DDBJ databases">
        <authorList>
            <person name="Whitehead M."/>
        </authorList>
    </citation>
    <scope>NUCLEOTIDE SEQUENCE</scope>
    <source>
        <strain evidence="1">EGII</strain>
    </source>
</reference>
<gene>
    <name evidence="1" type="ORF">CCAP1982_LOCUS5840</name>
</gene>
<dbReference type="EMBL" id="CAJHJT010000012">
    <property type="protein sequence ID" value="CAD6997201.1"/>
    <property type="molecule type" value="Genomic_DNA"/>
</dbReference>
<protein>
    <submittedName>
        <fullName evidence="1">(Mediterranean fruit fly) hypothetical protein</fullName>
    </submittedName>
</protein>
<evidence type="ECO:0000313" key="2">
    <source>
        <dbReference type="Proteomes" id="UP000606786"/>
    </source>
</evidence>
<name>A0A811UEH4_CERCA</name>
<comment type="caution">
    <text evidence="1">The sequence shown here is derived from an EMBL/GenBank/DDBJ whole genome shotgun (WGS) entry which is preliminary data.</text>
</comment>